<dbReference type="InterPro" id="IPR046867">
    <property type="entry name" value="AldOxase/xan_DH_MoCoBD2"/>
</dbReference>
<dbReference type="InterPro" id="IPR037165">
    <property type="entry name" value="AldOxase/xan_DH_Mopterin-bd_sf"/>
</dbReference>
<dbReference type="InterPro" id="IPR000674">
    <property type="entry name" value="Ald_Oxase/Xan_DH_a/b"/>
</dbReference>
<evidence type="ECO:0000256" key="2">
    <source>
        <dbReference type="ARBA" id="ARBA00023002"/>
    </source>
</evidence>
<gene>
    <name evidence="4" type="primary">hcrA</name>
    <name evidence="4" type="ORF">HRbin17_02138</name>
</gene>
<dbReference type="EMBL" id="BEHT01000032">
    <property type="protein sequence ID" value="GBC99609.1"/>
    <property type="molecule type" value="Genomic_DNA"/>
</dbReference>
<name>A0A2H5XEJ9_9BACT</name>
<keyword evidence="2 4" id="KW-0560">Oxidoreductase</keyword>
<dbReference type="InterPro" id="IPR036856">
    <property type="entry name" value="Ald_Oxase/Xan_DH_a/b_sf"/>
</dbReference>
<dbReference type="GO" id="GO:0005506">
    <property type="term" value="F:iron ion binding"/>
    <property type="evidence" value="ECO:0007669"/>
    <property type="project" value="InterPro"/>
</dbReference>
<evidence type="ECO:0000313" key="4">
    <source>
        <dbReference type="EMBL" id="GBC99609.1"/>
    </source>
</evidence>
<evidence type="ECO:0000313" key="5">
    <source>
        <dbReference type="Proteomes" id="UP000236173"/>
    </source>
</evidence>
<dbReference type="Gene3D" id="3.90.1170.50">
    <property type="entry name" value="Aldehyde oxidase/xanthine dehydrogenase, a/b hammerhead"/>
    <property type="match status" value="1"/>
</dbReference>
<dbReference type="PANTHER" id="PTHR11908:SF132">
    <property type="entry name" value="ALDEHYDE OXIDASE 1-RELATED"/>
    <property type="match status" value="1"/>
</dbReference>
<dbReference type="SMART" id="SM01008">
    <property type="entry name" value="Ald_Xan_dh_C"/>
    <property type="match status" value="1"/>
</dbReference>
<feature type="domain" description="Aldehyde oxidase/xanthine dehydrogenase a/b hammerhead" evidence="3">
    <location>
        <begin position="21"/>
        <end position="133"/>
    </location>
</feature>
<dbReference type="InterPro" id="IPR016208">
    <property type="entry name" value="Ald_Oxase/xanthine_DH-like"/>
</dbReference>
<dbReference type="Pfam" id="PF02738">
    <property type="entry name" value="MoCoBD_1"/>
    <property type="match status" value="1"/>
</dbReference>
<reference evidence="5" key="1">
    <citation type="submission" date="2017-09" db="EMBL/GenBank/DDBJ databases">
        <title>Metaegenomics of thermophilic ammonia-oxidizing enrichment culture.</title>
        <authorList>
            <person name="Kato S."/>
            <person name="Suzuki K."/>
        </authorList>
    </citation>
    <scope>NUCLEOTIDE SEQUENCE [LARGE SCALE GENOMIC DNA]</scope>
</reference>
<dbReference type="PANTHER" id="PTHR11908">
    <property type="entry name" value="XANTHINE DEHYDROGENASE"/>
    <property type="match status" value="1"/>
</dbReference>
<accession>A0A2H5XEJ9</accession>
<dbReference type="InterPro" id="IPR008274">
    <property type="entry name" value="AldOxase/xan_DH_MoCoBD1"/>
</dbReference>
<proteinExistence type="predicted"/>
<dbReference type="GO" id="GO:0016491">
    <property type="term" value="F:oxidoreductase activity"/>
    <property type="evidence" value="ECO:0007669"/>
    <property type="project" value="UniProtKB-KW"/>
</dbReference>
<dbReference type="SUPFAM" id="SSF54665">
    <property type="entry name" value="CO dehydrogenase molybdoprotein N-domain-like"/>
    <property type="match status" value="1"/>
</dbReference>
<keyword evidence="1" id="KW-0500">Molybdenum</keyword>
<dbReference type="Pfam" id="PF20256">
    <property type="entry name" value="MoCoBD_2"/>
    <property type="match status" value="1"/>
</dbReference>
<dbReference type="Proteomes" id="UP000236173">
    <property type="component" value="Unassembled WGS sequence"/>
</dbReference>
<dbReference type="EC" id="1.3.7.9" evidence="4"/>
<evidence type="ECO:0000256" key="1">
    <source>
        <dbReference type="ARBA" id="ARBA00022505"/>
    </source>
</evidence>
<sequence length="740" mass="79993">MGAFRVIGTRVPRTDAVEKVTGRAQYTADLVLPGMIYGVFVRSPYAHARIKRIDVSKALKVPGVVTVITQEQLSRDFALVIEEEVHSAQQVRGLLASDKVRYYGEKVALVGAETLEAAKEAAALVEVEYEPLPAVTDPRDAVQDGAPLVWEDREPVTGPNGERLYNVVAERHHAEGDVEQGFAESDYVFEDEFYVHRVHQTYIEPQAAIAAVDEKGKITVWTSTQGHFVVRSNIARSLGIPLNRIKVIGMTVGGGFGAKFGGIVDIYAVLLALFTRRPAKIVYTREDDLLDARPAPGLYIRIKTGVKADGTIVARQAFALWNVGVGGGALWATGAFARLYNIPHVKWDAYEVATNTPPMGAYRAPGFPQVLFAGETQLNCIAAELGIDPVELRLKNLRDEPGFRETLMRVVEHIDWFHREKGENEGWGIALGHWRNASSPAAAFVSVHEDGTAKVFCGLMDLTGTETAVTQIAAEALGLNYEDVTFVRGDTDAAPFAPASGGSTVTFSVGNAVKRAASDALQQMLEVAAQQLGVSVDELEWGNKRIWVRNDPERSLSYAEVAQAALRSPQGPIVGKGSFGADPSDTNIFVQAVKVRVDPETGKVELLRSVQALDVGRAINPTQCEGQTEGGAVQSLSWALMEEMQYDEQGRLINPNLADYRIPTACDVPALETIITEFPSRHGPYGAKGIGEPPITAAIAAVASAIADATGVWMNEAPMTPERVAFTLTARPALIGSEAR</sequence>
<dbReference type="AlphaFoldDB" id="A0A2H5XEJ9"/>
<organism evidence="4 5">
    <name type="scientific">Candidatus Fervidibacter japonicus</name>
    <dbReference type="NCBI Taxonomy" id="2035412"/>
    <lineage>
        <taxon>Bacteria</taxon>
        <taxon>Candidatus Fervidibacterota</taxon>
        <taxon>Candidatus Fervidibacter</taxon>
    </lineage>
</organism>
<dbReference type="Pfam" id="PF01315">
    <property type="entry name" value="Ald_Xan_dh_C"/>
    <property type="match status" value="1"/>
</dbReference>
<dbReference type="SUPFAM" id="SSF56003">
    <property type="entry name" value="Molybdenum cofactor-binding domain"/>
    <property type="match status" value="1"/>
</dbReference>
<evidence type="ECO:0000259" key="3">
    <source>
        <dbReference type="SMART" id="SM01008"/>
    </source>
</evidence>
<protein>
    <submittedName>
        <fullName evidence="4">4-hydroxybenzoyl-CoA reductase subunit alpha</fullName>
        <ecNumber evidence="4">1.3.7.9</ecNumber>
    </submittedName>
</protein>
<comment type="caution">
    <text evidence="4">The sequence shown here is derived from an EMBL/GenBank/DDBJ whole genome shotgun (WGS) entry which is preliminary data.</text>
</comment>
<dbReference type="Gene3D" id="3.30.365.10">
    <property type="entry name" value="Aldehyde oxidase/xanthine dehydrogenase, molybdopterin binding domain"/>
    <property type="match status" value="4"/>
</dbReference>